<dbReference type="AlphaFoldDB" id="A0A938Y2H6"/>
<name>A0A938Y2H6_9ACTN</name>
<gene>
    <name evidence="1" type="ORF">JK386_02535</name>
</gene>
<comment type="caution">
    <text evidence="1">The sequence shown here is derived from an EMBL/GenBank/DDBJ whole genome shotgun (WGS) entry which is preliminary data.</text>
</comment>
<accession>A0A938Y2H6</accession>
<proteinExistence type="predicted"/>
<keyword evidence="2" id="KW-1185">Reference proteome</keyword>
<organism evidence="1 2">
    <name type="scientific">Nocardioides faecalis</name>
    <dbReference type="NCBI Taxonomy" id="2803858"/>
    <lineage>
        <taxon>Bacteria</taxon>
        <taxon>Bacillati</taxon>
        <taxon>Actinomycetota</taxon>
        <taxon>Actinomycetes</taxon>
        <taxon>Propionibacteriales</taxon>
        <taxon>Nocardioidaceae</taxon>
        <taxon>Nocardioides</taxon>
    </lineage>
</organism>
<sequence>MDQGIEVILGGWLPDDIHGGRTGRPDILLRHDSAGALTSYVPGDVKQHKIARRAKGPLRFSPMSAPSDVEEHRGCAAELTAKIDDYLQLAHYWRMLEACGRAPSTVEPTGFIIGTDDFSDLDSLGTVLVWLDLASPYFQTYSRSQGKAKRSAMERYDHEQGFRLKVDPAADHRAQVRTQLGGADPRDLLLRLRL</sequence>
<evidence type="ECO:0000313" key="1">
    <source>
        <dbReference type="EMBL" id="MBM9458763.1"/>
    </source>
</evidence>
<dbReference type="RefSeq" id="WP_205290084.1">
    <property type="nucleotide sequence ID" value="NZ_CP074406.1"/>
</dbReference>
<reference evidence="1" key="1">
    <citation type="submission" date="2021-01" db="EMBL/GenBank/DDBJ databases">
        <title>Novel species in genus Nocardioides.</title>
        <authorList>
            <person name="Zhang G."/>
        </authorList>
    </citation>
    <scope>NUCLEOTIDE SEQUENCE</scope>
    <source>
        <strain evidence="1">Zg-536</strain>
    </source>
</reference>
<dbReference type="EMBL" id="JAERTX010000002">
    <property type="protein sequence ID" value="MBM9458763.1"/>
    <property type="molecule type" value="Genomic_DNA"/>
</dbReference>
<dbReference type="Proteomes" id="UP000663791">
    <property type="component" value="Unassembled WGS sequence"/>
</dbReference>
<protein>
    <submittedName>
        <fullName evidence="1">Uncharacterized protein</fullName>
    </submittedName>
</protein>
<evidence type="ECO:0000313" key="2">
    <source>
        <dbReference type="Proteomes" id="UP000663791"/>
    </source>
</evidence>